<proteinExistence type="predicted"/>
<feature type="compositionally biased region" description="Low complexity" evidence="1">
    <location>
        <begin position="265"/>
        <end position="275"/>
    </location>
</feature>
<feature type="region of interest" description="Disordered" evidence="1">
    <location>
        <begin position="256"/>
        <end position="275"/>
    </location>
</feature>
<reference evidence="3 4" key="1">
    <citation type="submission" date="2018-02" db="EMBL/GenBank/DDBJ databases">
        <title>Solimicrobium silvestre gen. nov., sp. nov., isolated from alpine forest soil.</title>
        <authorList>
            <person name="Margesin R."/>
            <person name="Albuquerque L."/>
            <person name="Zhang D.-C."/>
            <person name="Froufe H.J.C."/>
            <person name="Severino R."/>
            <person name="Roxo I."/>
            <person name="Egas C."/>
            <person name="Da Costa M.S."/>
        </authorList>
    </citation>
    <scope>NUCLEOTIDE SEQUENCE [LARGE SCALE GENOMIC DNA]</scope>
    <source>
        <strain evidence="3 4">S20-91</strain>
    </source>
</reference>
<dbReference type="Proteomes" id="UP000237839">
    <property type="component" value="Unassembled WGS sequence"/>
</dbReference>
<dbReference type="RefSeq" id="WP_105534245.1">
    <property type="nucleotide sequence ID" value="NZ_PUGF01000036.1"/>
</dbReference>
<name>A0A2S9GST5_9BURK</name>
<evidence type="ECO:0000313" key="4">
    <source>
        <dbReference type="Proteomes" id="UP000237839"/>
    </source>
</evidence>
<dbReference type="OrthoDB" id="5296742at2"/>
<organism evidence="3 4">
    <name type="scientific">Solimicrobium silvestre</name>
    <dbReference type="NCBI Taxonomy" id="2099400"/>
    <lineage>
        <taxon>Bacteria</taxon>
        <taxon>Pseudomonadati</taxon>
        <taxon>Pseudomonadota</taxon>
        <taxon>Betaproteobacteria</taxon>
        <taxon>Burkholderiales</taxon>
        <taxon>Oxalobacteraceae</taxon>
        <taxon>Solimicrobium</taxon>
    </lineage>
</organism>
<comment type="caution">
    <text evidence="3">The sequence shown here is derived from an EMBL/GenBank/DDBJ whole genome shotgun (WGS) entry which is preliminary data.</text>
</comment>
<keyword evidence="3" id="KW-0966">Cell projection</keyword>
<keyword evidence="3" id="KW-0969">Cilium</keyword>
<accession>A0A2S9GST5</accession>
<keyword evidence="4" id="KW-1185">Reference proteome</keyword>
<evidence type="ECO:0000256" key="1">
    <source>
        <dbReference type="SAM" id="MobiDB-lite"/>
    </source>
</evidence>
<dbReference type="EMBL" id="PUGF01000036">
    <property type="protein sequence ID" value="PRC90773.1"/>
    <property type="molecule type" value="Genomic_DNA"/>
</dbReference>
<protein>
    <submittedName>
        <fullName evidence="3">Flagellar hook-length control protein FliK</fullName>
    </submittedName>
</protein>
<feature type="domain" description="Flagellar hook-length control protein-like C-terminal" evidence="2">
    <location>
        <begin position="364"/>
        <end position="435"/>
    </location>
</feature>
<dbReference type="AlphaFoldDB" id="A0A2S9GST5"/>
<evidence type="ECO:0000259" key="2">
    <source>
        <dbReference type="Pfam" id="PF02120"/>
    </source>
</evidence>
<gene>
    <name evidence="3" type="ORF">S2091_4521</name>
</gene>
<keyword evidence="3" id="KW-0282">Flagellum</keyword>
<evidence type="ECO:0000313" key="3">
    <source>
        <dbReference type="EMBL" id="PRC90773.1"/>
    </source>
</evidence>
<dbReference type="Pfam" id="PF02120">
    <property type="entry name" value="Flg_hook"/>
    <property type="match status" value="1"/>
</dbReference>
<dbReference type="InterPro" id="IPR021136">
    <property type="entry name" value="Flagellar_hook_control-like_C"/>
</dbReference>
<sequence length="440" mass="46016">MVSGVDSPIAQNPLIEASGSVALVNQAKQGAILNSSQLVVGKQFQAEVVTALEDGTYIVKVADIAARMQLPNSPQVGAKLSLTLISTSPRATFLLGSPEDEEAAASSSAASTTSTATLGTVKQLIDDFVQASGNKNTTTTAGLYLQSGANVTAVTNANPDPRLISLATVSPDGTPTTFSSAGKLVDQLLQNTSQQETATVSKVPLLTTPDVNIGVMAKALQSGVTSSGVFYESHLLQWAEGTLNVAELMKEPQANFKSLPENSPTTGTSNTNANAQANTAANSPINANSLIISSANLLSSTATTTQSNSTTNPIASAVITLPPTAAPLIQQQLQTMEQQRFVWHGELWPGQPMEWEISRDQPKQQGETAERTWQSAVRFELPQLGAISAQLQLTGTHLRLSVQAKDAPTALMLQNHAGELVAALDGTGAQLDSLLIKIKP</sequence>